<dbReference type="InterPro" id="IPR012132">
    <property type="entry name" value="GMC_OxRdtase"/>
</dbReference>
<dbReference type="Proteomes" id="UP000438983">
    <property type="component" value="Chromosome"/>
</dbReference>
<evidence type="ECO:0000256" key="3">
    <source>
        <dbReference type="ARBA" id="ARBA00022630"/>
    </source>
</evidence>
<feature type="binding site" evidence="6">
    <location>
        <position position="233"/>
    </location>
    <ligand>
        <name>FAD</name>
        <dbReference type="ChEBI" id="CHEBI:57692"/>
    </ligand>
</feature>
<dbReference type="Pfam" id="PF00732">
    <property type="entry name" value="GMC_oxred_N"/>
    <property type="match status" value="1"/>
</dbReference>
<dbReference type="PANTHER" id="PTHR11552:SF147">
    <property type="entry name" value="CHOLINE DEHYDROGENASE, MITOCHONDRIAL"/>
    <property type="match status" value="1"/>
</dbReference>
<evidence type="ECO:0000259" key="9">
    <source>
        <dbReference type="PROSITE" id="PS00624"/>
    </source>
</evidence>
<evidence type="ECO:0000313" key="11">
    <source>
        <dbReference type="Proteomes" id="UP000438983"/>
    </source>
</evidence>
<dbReference type="Pfam" id="PF05199">
    <property type="entry name" value="GMC_oxred_C"/>
    <property type="match status" value="1"/>
</dbReference>
<evidence type="ECO:0000256" key="6">
    <source>
        <dbReference type="PIRSR" id="PIRSR000137-2"/>
    </source>
</evidence>
<dbReference type="RefSeq" id="WP_158187912.1">
    <property type="nucleotide sequence ID" value="NZ_CP046902.1"/>
</dbReference>
<sequence length="528" mass="57339">MVSLDAQGLSGRTYDFIVCGAGASGGVVARRLAENPDVRVLLVEAGGDERTETVTDSRLWMRNIGSERDWQFRAEPCEALNGRTPPLPMGKVLGGGSSVNGLIWARGHKNDFDNWARAADDPGWSYESVLRTYQRIERWDGPADPVRRGVDGPFYVTLPKDPNPVALALVEATRALGISAVEDLNGAAMEGPGACGIPNVPVIGACERVSVASAYLRPVMGQANLDVLLDACVERVLLKGRRAVGVGLRQRGRWLDVHADREVVLSMGAINTPKVLMLSGIGDRAQLSRHGIEVVQHLPGVGQNFQDHILVAGCCWEYREPQLPRNNSAEFTFFAKSDPSLPTPDLQPVLEECAFGSEITRQQYDLPVDPSLAWTLAPGLVRPYSRGQVLIGGNRFDDPLRVEANFLSDERDVKALLRAIELCREIGNSAALRPFVKRELMPGPLAGAAQIEFLRNAAGTYFHQTCTARMGTDALSVVDGRLRVYGIDGLRIADGSIMPEITTGNTVAPCVMIGERASEIIRADNRLD</sequence>
<evidence type="ECO:0000259" key="8">
    <source>
        <dbReference type="PROSITE" id="PS00623"/>
    </source>
</evidence>
<reference evidence="10 11" key="1">
    <citation type="submission" date="2019-12" db="EMBL/GenBank/DDBJ databases">
        <title>Complete genome sequence of Pseudomonas stutzeri.</title>
        <authorList>
            <person name="Lim S.R."/>
            <person name="Kim J.H."/>
        </authorList>
    </citation>
    <scope>NUCLEOTIDE SEQUENCE [LARGE SCALE GENOMIC DNA]</scope>
    <source>
        <strain evidence="10 11">PM101005</strain>
    </source>
</reference>
<dbReference type="GO" id="GO:0016614">
    <property type="term" value="F:oxidoreductase activity, acting on CH-OH group of donors"/>
    <property type="evidence" value="ECO:0007669"/>
    <property type="project" value="InterPro"/>
</dbReference>
<dbReference type="InterPro" id="IPR000172">
    <property type="entry name" value="GMC_OxRdtase_N"/>
</dbReference>
<protein>
    <submittedName>
        <fullName evidence="10">GMC family oxidoreductase</fullName>
    </submittedName>
</protein>
<evidence type="ECO:0000256" key="5">
    <source>
        <dbReference type="ARBA" id="ARBA00023002"/>
    </source>
</evidence>
<comment type="cofactor">
    <cofactor evidence="1 6">
        <name>FAD</name>
        <dbReference type="ChEBI" id="CHEBI:57692"/>
    </cofactor>
</comment>
<gene>
    <name evidence="10" type="ORF">GQA94_10200</name>
</gene>
<accession>A0A6I6LIP4</accession>
<dbReference type="EMBL" id="CP046902">
    <property type="protein sequence ID" value="QGZ30414.1"/>
    <property type="molecule type" value="Genomic_DNA"/>
</dbReference>
<evidence type="ECO:0000313" key="10">
    <source>
        <dbReference type="EMBL" id="QGZ30414.1"/>
    </source>
</evidence>
<name>A0A6I6LIP4_STUST</name>
<comment type="similarity">
    <text evidence="2 7">Belongs to the GMC oxidoreductase family.</text>
</comment>
<dbReference type="SUPFAM" id="SSF54373">
    <property type="entry name" value="FAD-linked reductases, C-terminal domain"/>
    <property type="match status" value="1"/>
</dbReference>
<feature type="domain" description="Glucose-methanol-choline oxidoreductase N-terminal" evidence="9">
    <location>
        <begin position="268"/>
        <end position="282"/>
    </location>
</feature>
<feature type="domain" description="Glucose-methanol-choline oxidoreductase N-terminal" evidence="8">
    <location>
        <begin position="90"/>
        <end position="113"/>
    </location>
</feature>
<evidence type="ECO:0000256" key="7">
    <source>
        <dbReference type="RuleBase" id="RU003968"/>
    </source>
</evidence>
<evidence type="ECO:0000256" key="2">
    <source>
        <dbReference type="ARBA" id="ARBA00010790"/>
    </source>
</evidence>
<dbReference type="PIRSF" id="PIRSF000137">
    <property type="entry name" value="Alcohol_oxidase"/>
    <property type="match status" value="1"/>
</dbReference>
<dbReference type="PROSITE" id="PS00624">
    <property type="entry name" value="GMC_OXRED_2"/>
    <property type="match status" value="1"/>
</dbReference>
<dbReference type="InterPro" id="IPR036188">
    <property type="entry name" value="FAD/NAD-bd_sf"/>
</dbReference>
<dbReference type="PANTHER" id="PTHR11552">
    <property type="entry name" value="GLUCOSE-METHANOL-CHOLINE GMC OXIDOREDUCTASE"/>
    <property type="match status" value="1"/>
</dbReference>
<keyword evidence="4 6" id="KW-0274">FAD</keyword>
<dbReference type="Gene3D" id="3.30.560.10">
    <property type="entry name" value="Glucose Oxidase, domain 3"/>
    <property type="match status" value="1"/>
</dbReference>
<proteinExistence type="inferred from homology"/>
<dbReference type="GO" id="GO:0050660">
    <property type="term" value="F:flavin adenine dinucleotide binding"/>
    <property type="evidence" value="ECO:0007669"/>
    <property type="project" value="InterPro"/>
</dbReference>
<dbReference type="SUPFAM" id="SSF51905">
    <property type="entry name" value="FAD/NAD(P)-binding domain"/>
    <property type="match status" value="1"/>
</dbReference>
<feature type="binding site" evidence="6">
    <location>
        <position position="92"/>
    </location>
    <ligand>
        <name>FAD</name>
        <dbReference type="ChEBI" id="CHEBI:57692"/>
    </ligand>
</feature>
<keyword evidence="5" id="KW-0560">Oxidoreductase</keyword>
<evidence type="ECO:0000256" key="1">
    <source>
        <dbReference type="ARBA" id="ARBA00001974"/>
    </source>
</evidence>
<keyword evidence="3 7" id="KW-0285">Flavoprotein</keyword>
<evidence type="ECO:0000256" key="4">
    <source>
        <dbReference type="ARBA" id="ARBA00022827"/>
    </source>
</evidence>
<dbReference type="PROSITE" id="PS00623">
    <property type="entry name" value="GMC_OXRED_1"/>
    <property type="match status" value="1"/>
</dbReference>
<dbReference type="AlphaFoldDB" id="A0A6I6LIP4"/>
<feature type="binding site" evidence="6">
    <location>
        <position position="461"/>
    </location>
    <ligand>
        <name>substrate</name>
    </ligand>
</feature>
<feature type="binding site" evidence="6">
    <location>
        <position position="495"/>
    </location>
    <ligand>
        <name>FAD</name>
        <dbReference type="ChEBI" id="CHEBI:57692"/>
    </ligand>
</feature>
<organism evidence="10 11">
    <name type="scientific">Stutzerimonas stutzeri</name>
    <name type="common">Pseudomonas stutzeri</name>
    <dbReference type="NCBI Taxonomy" id="316"/>
    <lineage>
        <taxon>Bacteria</taxon>
        <taxon>Pseudomonadati</taxon>
        <taxon>Pseudomonadota</taxon>
        <taxon>Gammaproteobacteria</taxon>
        <taxon>Pseudomonadales</taxon>
        <taxon>Pseudomonadaceae</taxon>
        <taxon>Stutzerimonas</taxon>
    </lineage>
</organism>
<dbReference type="Gene3D" id="3.50.50.60">
    <property type="entry name" value="FAD/NAD(P)-binding domain"/>
    <property type="match status" value="1"/>
</dbReference>
<dbReference type="OrthoDB" id="9785276at2"/>
<dbReference type="InterPro" id="IPR007867">
    <property type="entry name" value="GMC_OxRtase_C"/>
</dbReference>